<dbReference type="Pfam" id="PF17921">
    <property type="entry name" value="Integrase_H2C2"/>
    <property type="match status" value="1"/>
</dbReference>
<dbReference type="Gene3D" id="1.10.340.70">
    <property type="match status" value="1"/>
</dbReference>
<dbReference type="InterPro" id="IPR041588">
    <property type="entry name" value="Integrase_H2C2"/>
</dbReference>
<evidence type="ECO:0000313" key="2">
    <source>
        <dbReference type="EMBL" id="PBK61976.1"/>
    </source>
</evidence>
<sequence length="99" mass="12010">MPSFDSIKAEKRFLKRASQFYMTTDQRMFQRNADKIPRLVILNPETRQRVLEEAHDRLGHKGEQAVYDVLRLRVFWPYLRTHVHQHVASCHECQRRKMM</sequence>
<accession>A0A2H3BG00</accession>
<dbReference type="FunFam" id="1.10.340.70:FF:000001">
    <property type="entry name" value="Retrovirus-related Pol polyprotein from transposon gypsy-like Protein"/>
    <property type="match status" value="1"/>
</dbReference>
<evidence type="ECO:0000313" key="3">
    <source>
        <dbReference type="Proteomes" id="UP000218334"/>
    </source>
</evidence>
<dbReference type="EMBL" id="KZ293471">
    <property type="protein sequence ID" value="PBK61976.1"/>
    <property type="molecule type" value="Genomic_DNA"/>
</dbReference>
<proteinExistence type="predicted"/>
<dbReference type="PANTHER" id="PTHR37984">
    <property type="entry name" value="PROTEIN CBG26694"/>
    <property type="match status" value="1"/>
</dbReference>
<keyword evidence="3" id="KW-1185">Reference proteome</keyword>
<dbReference type="Proteomes" id="UP000218334">
    <property type="component" value="Unassembled WGS sequence"/>
</dbReference>
<dbReference type="PANTHER" id="PTHR37984:SF5">
    <property type="entry name" value="PROTEIN NYNRIN-LIKE"/>
    <property type="match status" value="1"/>
</dbReference>
<name>A0A2H3BG00_9AGAR</name>
<dbReference type="InterPro" id="IPR050951">
    <property type="entry name" value="Retrovirus_Pol_polyprotein"/>
</dbReference>
<gene>
    <name evidence="2" type="ORF">ARMSODRAFT_896187</name>
</gene>
<reference evidence="3" key="1">
    <citation type="journal article" date="2017" name="Nat. Ecol. Evol.">
        <title>Genome expansion and lineage-specific genetic innovations in the forest pathogenic fungi Armillaria.</title>
        <authorList>
            <person name="Sipos G."/>
            <person name="Prasanna A.N."/>
            <person name="Walter M.C."/>
            <person name="O'Connor E."/>
            <person name="Balint B."/>
            <person name="Krizsan K."/>
            <person name="Kiss B."/>
            <person name="Hess J."/>
            <person name="Varga T."/>
            <person name="Slot J."/>
            <person name="Riley R."/>
            <person name="Boka B."/>
            <person name="Rigling D."/>
            <person name="Barry K."/>
            <person name="Lee J."/>
            <person name="Mihaltcheva S."/>
            <person name="LaButti K."/>
            <person name="Lipzen A."/>
            <person name="Waldron R."/>
            <person name="Moloney N.M."/>
            <person name="Sperisen C."/>
            <person name="Kredics L."/>
            <person name="Vagvoelgyi C."/>
            <person name="Patrignani A."/>
            <person name="Fitzpatrick D."/>
            <person name="Nagy I."/>
            <person name="Doyle S."/>
            <person name="Anderson J.B."/>
            <person name="Grigoriev I.V."/>
            <person name="Gueldener U."/>
            <person name="Muensterkoetter M."/>
            <person name="Nagy L.G."/>
        </authorList>
    </citation>
    <scope>NUCLEOTIDE SEQUENCE [LARGE SCALE GENOMIC DNA]</scope>
    <source>
        <strain evidence="3">28-4</strain>
    </source>
</reference>
<organism evidence="2 3">
    <name type="scientific">Armillaria solidipes</name>
    <dbReference type="NCBI Taxonomy" id="1076256"/>
    <lineage>
        <taxon>Eukaryota</taxon>
        <taxon>Fungi</taxon>
        <taxon>Dikarya</taxon>
        <taxon>Basidiomycota</taxon>
        <taxon>Agaricomycotina</taxon>
        <taxon>Agaricomycetes</taxon>
        <taxon>Agaricomycetidae</taxon>
        <taxon>Agaricales</taxon>
        <taxon>Marasmiineae</taxon>
        <taxon>Physalacriaceae</taxon>
        <taxon>Armillaria</taxon>
    </lineage>
</organism>
<dbReference type="AlphaFoldDB" id="A0A2H3BG00"/>
<feature type="domain" description="Integrase zinc-binding" evidence="1">
    <location>
        <begin position="43"/>
        <end position="97"/>
    </location>
</feature>
<dbReference type="STRING" id="1076256.A0A2H3BG00"/>
<evidence type="ECO:0000259" key="1">
    <source>
        <dbReference type="Pfam" id="PF17921"/>
    </source>
</evidence>
<protein>
    <recommendedName>
        <fullName evidence="1">Integrase zinc-binding domain-containing protein</fullName>
    </recommendedName>
</protein>